<reference evidence="1" key="2">
    <citation type="submission" date="2020-09" db="EMBL/GenBank/DDBJ databases">
        <authorList>
            <person name="Sun Q."/>
            <person name="Kim S."/>
        </authorList>
    </citation>
    <scope>NUCLEOTIDE SEQUENCE</scope>
    <source>
        <strain evidence="1">KCTC 12711</strain>
    </source>
</reference>
<reference evidence="1" key="1">
    <citation type="journal article" date="2014" name="Int. J. Syst. Evol. Microbiol.">
        <title>Complete genome sequence of Corynebacterium casei LMG S-19264T (=DSM 44701T), isolated from a smear-ripened cheese.</title>
        <authorList>
            <consortium name="US DOE Joint Genome Institute (JGI-PGF)"/>
            <person name="Walter F."/>
            <person name="Albersmeier A."/>
            <person name="Kalinowski J."/>
            <person name="Ruckert C."/>
        </authorList>
    </citation>
    <scope>NUCLEOTIDE SEQUENCE</scope>
    <source>
        <strain evidence="1">KCTC 12711</strain>
    </source>
</reference>
<dbReference type="EMBL" id="BMXA01000001">
    <property type="protein sequence ID" value="GGZ97519.1"/>
    <property type="molecule type" value="Genomic_DNA"/>
</dbReference>
<name>A0A918VFQ4_9GAMM</name>
<sequence>MRHNNLVQLISGWNEWLDLVLAEVMRVKGDEFESKKGNLAVLIPAVMFQSKAIAQVINQDYAAVACSALRTYHEHVALLTALCLTDFDDDIHQSFSNSKDVASANEFYSKHLYGKKLPNKLQLEHDRKFSDQQKRHFPKAPDYLKIFQDYKNAFNKYTHPTMRSCIDISLSMETVISLEESIKQSGQPHQAELDNISFMKRRGIENEISIIKAFLFIPNSYYETIFAALSQDKKLRAQFLYLKSNTLTYQQTELVVPD</sequence>
<keyword evidence="2" id="KW-1185">Reference proteome</keyword>
<dbReference type="RefSeq" id="WP_189398166.1">
    <property type="nucleotide sequence ID" value="NZ_BMXA01000001.1"/>
</dbReference>
<dbReference type="Proteomes" id="UP000614811">
    <property type="component" value="Unassembled WGS sequence"/>
</dbReference>
<dbReference type="AlphaFoldDB" id="A0A918VFQ4"/>
<proteinExistence type="predicted"/>
<gene>
    <name evidence="1" type="ORF">GCM10008090_02270</name>
</gene>
<evidence type="ECO:0000313" key="1">
    <source>
        <dbReference type="EMBL" id="GGZ97519.1"/>
    </source>
</evidence>
<protein>
    <submittedName>
        <fullName evidence="1">Uncharacterized protein</fullName>
    </submittedName>
</protein>
<evidence type="ECO:0000313" key="2">
    <source>
        <dbReference type="Proteomes" id="UP000614811"/>
    </source>
</evidence>
<comment type="caution">
    <text evidence="1">The sequence shown here is derived from an EMBL/GenBank/DDBJ whole genome shotgun (WGS) entry which is preliminary data.</text>
</comment>
<accession>A0A918VFQ4</accession>
<organism evidence="1 2">
    <name type="scientific">Arenicella chitinivorans</name>
    <dbReference type="NCBI Taxonomy" id="1329800"/>
    <lineage>
        <taxon>Bacteria</taxon>
        <taxon>Pseudomonadati</taxon>
        <taxon>Pseudomonadota</taxon>
        <taxon>Gammaproteobacteria</taxon>
        <taxon>Arenicellales</taxon>
        <taxon>Arenicellaceae</taxon>
        <taxon>Arenicella</taxon>
    </lineage>
</organism>